<feature type="region of interest" description="Disordered" evidence="1">
    <location>
        <begin position="1"/>
        <end position="29"/>
    </location>
</feature>
<evidence type="ECO:0000313" key="3">
    <source>
        <dbReference type="Proteomes" id="UP000594263"/>
    </source>
</evidence>
<accession>A0A7N0R9J4</accession>
<dbReference type="AlphaFoldDB" id="A0A7N0R9J4"/>
<dbReference type="Gramene" id="Kaladp0003s0003.1.v1.1">
    <property type="protein sequence ID" value="Kaladp0003s0003.1.v1.1"/>
    <property type="gene ID" value="Kaladp0003s0003.v1.1"/>
</dbReference>
<evidence type="ECO:0000256" key="1">
    <source>
        <dbReference type="SAM" id="MobiDB-lite"/>
    </source>
</evidence>
<organism evidence="2 3">
    <name type="scientific">Kalanchoe fedtschenkoi</name>
    <name type="common">Lavender scallops</name>
    <name type="synonym">South American air plant</name>
    <dbReference type="NCBI Taxonomy" id="63787"/>
    <lineage>
        <taxon>Eukaryota</taxon>
        <taxon>Viridiplantae</taxon>
        <taxon>Streptophyta</taxon>
        <taxon>Embryophyta</taxon>
        <taxon>Tracheophyta</taxon>
        <taxon>Spermatophyta</taxon>
        <taxon>Magnoliopsida</taxon>
        <taxon>eudicotyledons</taxon>
        <taxon>Gunneridae</taxon>
        <taxon>Pentapetalae</taxon>
        <taxon>Saxifragales</taxon>
        <taxon>Crassulaceae</taxon>
        <taxon>Kalanchoe</taxon>
    </lineage>
</organism>
<protein>
    <submittedName>
        <fullName evidence="2">Uncharacterized protein</fullName>
    </submittedName>
</protein>
<keyword evidence="3" id="KW-1185">Reference proteome</keyword>
<dbReference type="Proteomes" id="UP000594263">
    <property type="component" value="Unplaced"/>
</dbReference>
<feature type="compositionally biased region" description="Basic and acidic residues" evidence="1">
    <location>
        <begin position="1"/>
        <end position="18"/>
    </location>
</feature>
<proteinExistence type="predicted"/>
<sequence>MKACGDKELVTKSSNRGDRRGRRYGAEAGTRETGSQYMNTLFPLYRFIICQDLHFRIHLLLISHIFLE</sequence>
<evidence type="ECO:0000313" key="2">
    <source>
        <dbReference type="EnsemblPlants" id="Kaladp0003s0003.1.v1.1"/>
    </source>
</evidence>
<reference evidence="2" key="1">
    <citation type="submission" date="2021-01" db="UniProtKB">
        <authorList>
            <consortium name="EnsemblPlants"/>
        </authorList>
    </citation>
    <scope>IDENTIFICATION</scope>
</reference>
<name>A0A7N0R9J4_KALFE</name>
<dbReference type="EnsemblPlants" id="Kaladp0003s0003.1.v1.1">
    <property type="protein sequence ID" value="Kaladp0003s0003.1.v1.1"/>
    <property type="gene ID" value="Kaladp0003s0003.v1.1"/>
</dbReference>